<gene>
    <name evidence="2" type="ORF">V5799_019735</name>
</gene>
<dbReference type="InterPro" id="IPR016130">
    <property type="entry name" value="Tyr_Pase_AS"/>
</dbReference>
<evidence type="ECO:0008006" key="4">
    <source>
        <dbReference type="Google" id="ProtNLM"/>
    </source>
</evidence>
<dbReference type="AlphaFoldDB" id="A0AAQ4EW29"/>
<protein>
    <recommendedName>
        <fullName evidence="4">Myotubularin-related protein 14</fullName>
    </recommendedName>
</protein>
<comment type="caution">
    <text evidence="2">The sequence shown here is derived from an EMBL/GenBank/DDBJ whole genome shotgun (WGS) entry which is preliminary data.</text>
</comment>
<keyword evidence="3" id="KW-1185">Reference proteome</keyword>
<dbReference type="EMBL" id="JARKHS020010293">
    <property type="protein sequence ID" value="KAK8778927.1"/>
    <property type="molecule type" value="Genomic_DNA"/>
</dbReference>
<dbReference type="PROSITE" id="PS00383">
    <property type="entry name" value="TYR_PHOSPHATASE_1"/>
    <property type="match status" value="1"/>
</dbReference>
<dbReference type="GO" id="GO:0004438">
    <property type="term" value="F:phosphatidylinositol-3-phosphate phosphatase activity"/>
    <property type="evidence" value="ECO:0007669"/>
    <property type="project" value="InterPro"/>
</dbReference>
<name>A0AAQ4EW29_AMBAM</name>
<evidence type="ECO:0000313" key="3">
    <source>
        <dbReference type="Proteomes" id="UP001321473"/>
    </source>
</evidence>
<accession>A0AAQ4EW29</accession>
<dbReference type="PANTHER" id="PTHR13524:SF2">
    <property type="entry name" value="MYOTUBULARIN-RELATED PROTEIN 14"/>
    <property type="match status" value="1"/>
</dbReference>
<feature type="region of interest" description="Disordered" evidence="1">
    <location>
        <begin position="569"/>
        <end position="666"/>
    </location>
</feature>
<reference evidence="2 3" key="1">
    <citation type="journal article" date="2023" name="Arcadia Sci">
        <title>De novo assembly of a long-read Amblyomma americanum tick genome.</title>
        <authorList>
            <person name="Chou S."/>
            <person name="Poskanzer K.E."/>
            <person name="Rollins M."/>
            <person name="Thuy-Boun P.S."/>
        </authorList>
    </citation>
    <scope>NUCLEOTIDE SEQUENCE [LARGE SCALE GENOMIC DNA]</scope>
    <source>
        <strain evidence="2">F_SG_1</strain>
        <tissue evidence="2">Salivary glands</tissue>
    </source>
</reference>
<proteinExistence type="predicted"/>
<feature type="region of interest" description="Disordered" evidence="1">
    <location>
        <begin position="122"/>
        <end position="144"/>
    </location>
</feature>
<dbReference type="Proteomes" id="UP001321473">
    <property type="component" value="Unassembled WGS sequence"/>
</dbReference>
<evidence type="ECO:0000256" key="1">
    <source>
        <dbReference type="SAM" id="MobiDB-lite"/>
    </source>
</evidence>
<dbReference type="SUPFAM" id="SSF52799">
    <property type="entry name" value="(Phosphotyrosine protein) phosphatases II"/>
    <property type="match status" value="1"/>
</dbReference>
<feature type="compositionally biased region" description="Low complexity" evidence="1">
    <location>
        <begin position="642"/>
        <end position="655"/>
    </location>
</feature>
<evidence type="ECO:0000313" key="2">
    <source>
        <dbReference type="EMBL" id="KAK8778927.1"/>
    </source>
</evidence>
<organism evidence="2 3">
    <name type="scientific">Amblyomma americanum</name>
    <name type="common">Lone star tick</name>
    <dbReference type="NCBI Taxonomy" id="6943"/>
    <lineage>
        <taxon>Eukaryota</taxon>
        <taxon>Metazoa</taxon>
        <taxon>Ecdysozoa</taxon>
        <taxon>Arthropoda</taxon>
        <taxon>Chelicerata</taxon>
        <taxon>Arachnida</taxon>
        <taxon>Acari</taxon>
        <taxon>Parasitiformes</taxon>
        <taxon>Ixodida</taxon>
        <taxon>Ixodoidea</taxon>
        <taxon>Ixodidae</taxon>
        <taxon>Amblyomminae</taxon>
        <taxon>Amblyomma</taxon>
    </lineage>
</organism>
<dbReference type="InterPro" id="IPR039802">
    <property type="entry name" value="MTMR14"/>
</dbReference>
<feature type="compositionally biased region" description="Polar residues" evidence="1">
    <location>
        <begin position="571"/>
        <end position="595"/>
    </location>
</feature>
<dbReference type="InterPro" id="IPR029021">
    <property type="entry name" value="Prot-tyrosine_phosphatase-like"/>
</dbReference>
<feature type="compositionally biased region" description="Basic and acidic residues" evidence="1">
    <location>
        <begin position="656"/>
        <end position="666"/>
    </location>
</feature>
<dbReference type="PANTHER" id="PTHR13524">
    <property type="entry name" value="MYOTUBULARIN-RELATED"/>
    <property type="match status" value="1"/>
</dbReference>
<sequence length="718" mass="80598">MTLVTNCQHGVCWLRGMYRWCQRNRMFSRRAGASAIGTMGSPRQSSQMDAVKTSDLQSLLEFCTKTVFSSTTSNGEQARRNADIQQKCEALFAKDYVVKVIENEQGSMSSTYPNKIFLLEHPISGQNSDSSPRPGGGPGSLPDVQDLREQIQKARIARCRTRFPVPVILYEGKHICRSATLAGGAEIYSRSGFDFLFSDKRSTENRRNVDNGNTRAVNTESLQPHSLGLPSDYGDTDSNASVAVAADSLVEEENFIDLAKDNAPPATAGHWPLFSTLRMEDIRLLRLLSVDHICDFMVENKKVKFFLKVTSSEKVDKENRYNGFTIYNLPYPGCEFFKHYRDNDYSGEGLIYDWDQHFVNAPLNIPDEAITSQLNIEWPLYKTWDVVVLTRNYLKLLLKYIFDGTSGLLVHCISGWDRTPLFISLLRLSLWADNKIHPNLSPLEMAYLTVAYDWFLFCHDLRDRLSKGEEIFYFCFNMLKHLDTEEFSVLSLKMQRERRNTSDSNLEGILLEEEMHGSNTSLNSSCSSSTSGWSQDAPPMYFPVPPDSGDESVLSNGNYVFPCRNGAVTPPTMTNSSESAASTITNGRGSMQPSSPMAVPASLRHRSESSSSVSAGSWQIINGTGSVRSSASARDSPTAWELNRNSSSSRSSLNSRHLDTPADLPDRALPRSKFLQRRRDRLQEVRRIVSNIYLSIVADRLATPRVDGISRVLQSFYS</sequence>
<feature type="compositionally biased region" description="Polar residues" evidence="1">
    <location>
        <begin position="619"/>
        <end position="635"/>
    </location>
</feature>